<proteinExistence type="predicted"/>
<accession>A0AAW2Z253</accession>
<protein>
    <submittedName>
        <fullName evidence="1">Uncharacterized protein</fullName>
    </submittedName>
</protein>
<dbReference type="Proteomes" id="UP001431209">
    <property type="component" value="Unassembled WGS sequence"/>
</dbReference>
<gene>
    <name evidence="1" type="ORF">AKO1_014540</name>
</gene>
<sequence>MDTGYSRVEVNILPLTSSPRTPKEPKYDIFNCYRDRTEDIMLQEQDFIREEEGDLLKTIISRSRRNSESHSESL</sequence>
<keyword evidence="2" id="KW-1185">Reference proteome</keyword>
<organism evidence="1 2">
    <name type="scientific">Acrasis kona</name>
    <dbReference type="NCBI Taxonomy" id="1008807"/>
    <lineage>
        <taxon>Eukaryota</taxon>
        <taxon>Discoba</taxon>
        <taxon>Heterolobosea</taxon>
        <taxon>Tetramitia</taxon>
        <taxon>Eutetramitia</taxon>
        <taxon>Acrasidae</taxon>
        <taxon>Acrasis</taxon>
    </lineage>
</organism>
<comment type="caution">
    <text evidence="1">The sequence shown here is derived from an EMBL/GenBank/DDBJ whole genome shotgun (WGS) entry which is preliminary data.</text>
</comment>
<evidence type="ECO:0000313" key="1">
    <source>
        <dbReference type="EMBL" id="KAL0483530.1"/>
    </source>
</evidence>
<reference evidence="1 2" key="1">
    <citation type="submission" date="2024-03" db="EMBL/GenBank/DDBJ databases">
        <title>The Acrasis kona genome and developmental transcriptomes reveal deep origins of eukaryotic multicellular pathways.</title>
        <authorList>
            <person name="Sheikh S."/>
            <person name="Fu C.-J."/>
            <person name="Brown M.W."/>
            <person name="Baldauf S.L."/>
        </authorList>
    </citation>
    <scope>NUCLEOTIDE SEQUENCE [LARGE SCALE GENOMIC DNA]</scope>
    <source>
        <strain evidence="1 2">ATCC MYA-3509</strain>
    </source>
</reference>
<evidence type="ECO:0000313" key="2">
    <source>
        <dbReference type="Proteomes" id="UP001431209"/>
    </source>
</evidence>
<name>A0AAW2Z253_9EUKA</name>
<dbReference type="AlphaFoldDB" id="A0AAW2Z253"/>
<dbReference type="EMBL" id="JAOPGA020000966">
    <property type="protein sequence ID" value="KAL0483530.1"/>
    <property type="molecule type" value="Genomic_DNA"/>
</dbReference>